<sequence length="235" mass="26950">MNRIKAILIEDEPLAKGRLEKLIKKIGVLELLGSFENPGEAMDTMKTGQVDLIFSDIQMPEMDGISFLKSLAHPPFIIFITAHPEYATEGFDLDVLDYIMKPLLTEERLLKSIEKVQKALAYSATRAKQEQSIKIKDRNKTEFLKPSDVLYVKAWGDYVQIFTITGVKTPSYSMKEMERLLPWESFVRIQRSYIVNMGHIESVDAIKVILKNTKEVLPIGLGYRTQFFNRMGIKE</sequence>
<keyword evidence="5" id="KW-1185">Reference proteome</keyword>
<dbReference type="PROSITE" id="PS50110">
    <property type="entry name" value="RESPONSE_REGULATORY"/>
    <property type="match status" value="1"/>
</dbReference>
<evidence type="ECO:0000259" key="2">
    <source>
        <dbReference type="PROSITE" id="PS50110"/>
    </source>
</evidence>
<dbReference type="Pfam" id="PF00072">
    <property type="entry name" value="Response_reg"/>
    <property type="match status" value="1"/>
</dbReference>
<dbReference type="Proteomes" id="UP000618319">
    <property type="component" value="Unassembled WGS sequence"/>
</dbReference>
<dbReference type="InterPro" id="IPR007492">
    <property type="entry name" value="LytTR_DNA-bd_dom"/>
</dbReference>
<dbReference type="PROSITE" id="PS50930">
    <property type="entry name" value="HTH_LYTTR"/>
    <property type="match status" value="1"/>
</dbReference>
<reference evidence="4 5" key="1">
    <citation type="submission" date="2018-02" db="EMBL/GenBank/DDBJ databases">
        <title>Sphingobacterium KA21.</title>
        <authorList>
            <person name="Vasarhelyi B.M."/>
            <person name="Deshmukh S."/>
            <person name="Balint B."/>
            <person name="Kukolya J."/>
        </authorList>
    </citation>
    <scope>NUCLEOTIDE SEQUENCE [LARGE SCALE GENOMIC DNA]</scope>
    <source>
        <strain evidence="4 5">Ka21</strain>
    </source>
</reference>
<evidence type="ECO:0000313" key="4">
    <source>
        <dbReference type="EMBL" id="MBE8719135.1"/>
    </source>
</evidence>
<evidence type="ECO:0000256" key="1">
    <source>
        <dbReference type="PROSITE-ProRule" id="PRU00169"/>
    </source>
</evidence>
<dbReference type="Gene3D" id="3.40.50.2300">
    <property type="match status" value="1"/>
</dbReference>
<dbReference type="SUPFAM" id="SSF52172">
    <property type="entry name" value="CheY-like"/>
    <property type="match status" value="1"/>
</dbReference>
<dbReference type="InterPro" id="IPR011006">
    <property type="entry name" value="CheY-like_superfamily"/>
</dbReference>
<evidence type="ECO:0000259" key="3">
    <source>
        <dbReference type="PROSITE" id="PS50930"/>
    </source>
</evidence>
<evidence type="ECO:0008006" key="6">
    <source>
        <dbReference type="Google" id="ProtNLM"/>
    </source>
</evidence>
<feature type="modified residue" description="4-aspartylphosphate" evidence="1">
    <location>
        <position position="56"/>
    </location>
</feature>
<dbReference type="Pfam" id="PF04397">
    <property type="entry name" value="LytTR"/>
    <property type="match status" value="1"/>
</dbReference>
<gene>
    <name evidence="4" type="ORF">C4F40_00130</name>
</gene>
<dbReference type="PANTHER" id="PTHR37299:SF1">
    <property type="entry name" value="STAGE 0 SPORULATION PROTEIN A HOMOLOG"/>
    <property type="match status" value="1"/>
</dbReference>
<dbReference type="InterPro" id="IPR001789">
    <property type="entry name" value="Sig_transdc_resp-reg_receiver"/>
</dbReference>
<accession>A0ABR9T1B3</accession>
<organism evidence="4 5">
    <name type="scientific">Sphingobacterium pedocola</name>
    <dbReference type="NCBI Taxonomy" id="2082722"/>
    <lineage>
        <taxon>Bacteria</taxon>
        <taxon>Pseudomonadati</taxon>
        <taxon>Bacteroidota</taxon>
        <taxon>Sphingobacteriia</taxon>
        <taxon>Sphingobacteriales</taxon>
        <taxon>Sphingobacteriaceae</taxon>
        <taxon>Sphingobacterium</taxon>
    </lineage>
</organism>
<dbReference type="SMART" id="SM00448">
    <property type="entry name" value="REC"/>
    <property type="match status" value="1"/>
</dbReference>
<evidence type="ECO:0000313" key="5">
    <source>
        <dbReference type="Proteomes" id="UP000618319"/>
    </source>
</evidence>
<dbReference type="InterPro" id="IPR046947">
    <property type="entry name" value="LytR-like"/>
</dbReference>
<dbReference type="Gene3D" id="2.40.50.1020">
    <property type="entry name" value="LytTr DNA-binding domain"/>
    <property type="match status" value="1"/>
</dbReference>
<keyword evidence="1" id="KW-0597">Phosphoprotein</keyword>
<dbReference type="RefSeq" id="WP_196938759.1">
    <property type="nucleotide sequence ID" value="NZ_MU158689.1"/>
</dbReference>
<feature type="domain" description="Response regulatory" evidence="2">
    <location>
        <begin position="5"/>
        <end position="116"/>
    </location>
</feature>
<feature type="domain" description="HTH LytTR-type" evidence="3">
    <location>
        <begin position="133"/>
        <end position="233"/>
    </location>
</feature>
<comment type="caution">
    <text evidence="4">The sequence shown here is derived from an EMBL/GenBank/DDBJ whole genome shotgun (WGS) entry which is preliminary data.</text>
</comment>
<protein>
    <recommendedName>
        <fullName evidence="6">DNA-binding response regulator</fullName>
    </recommendedName>
</protein>
<proteinExistence type="predicted"/>
<name>A0ABR9T1B3_9SPHI</name>
<dbReference type="EMBL" id="PSKQ01000006">
    <property type="protein sequence ID" value="MBE8719135.1"/>
    <property type="molecule type" value="Genomic_DNA"/>
</dbReference>
<dbReference type="SMART" id="SM00850">
    <property type="entry name" value="LytTR"/>
    <property type="match status" value="1"/>
</dbReference>
<dbReference type="PANTHER" id="PTHR37299">
    <property type="entry name" value="TRANSCRIPTIONAL REGULATOR-RELATED"/>
    <property type="match status" value="1"/>
</dbReference>